<comment type="caution">
    <text evidence="1">The sequence shown here is derived from an EMBL/GenBank/DDBJ whole genome shotgun (WGS) entry which is preliminary data.</text>
</comment>
<protein>
    <submittedName>
        <fullName evidence="1">Kinase-like protein</fullName>
    </submittedName>
</protein>
<evidence type="ECO:0000313" key="1">
    <source>
        <dbReference type="EMBL" id="KAF9645415.1"/>
    </source>
</evidence>
<reference evidence="1" key="1">
    <citation type="submission" date="2019-10" db="EMBL/GenBank/DDBJ databases">
        <authorList>
            <consortium name="DOE Joint Genome Institute"/>
            <person name="Kuo A."/>
            <person name="Miyauchi S."/>
            <person name="Kiss E."/>
            <person name="Drula E."/>
            <person name="Kohler A."/>
            <person name="Sanchez-Garcia M."/>
            <person name="Andreopoulos B."/>
            <person name="Barry K.W."/>
            <person name="Bonito G."/>
            <person name="Buee M."/>
            <person name="Carver A."/>
            <person name="Chen C."/>
            <person name="Cichocki N."/>
            <person name="Clum A."/>
            <person name="Culley D."/>
            <person name="Crous P.W."/>
            <person name="Fauchery L."/>
            <person name="Girlanda M."/>
            <person name="Hayes R."/>
            <person name="Keri Z."/>
            <person name="Labutti K."/>
            <person name="Lipzen A."/>
            <person name="Lombard V."/>
            <person name="Magnuson J."/>
            <person name="Maillard F."/>
            <person name="Morin E."/>
            <person name="Murat C."/>
            <person name="Nolan M."/>
            <person name="Ohm R."/>
            <person name="Pangilinan J."/>
            <person name="Pereira M."/>
            <person name="Perotto S."/>
            <person name="Peter M."/>
            <person name="Riley R."/>
            <person name="Sitrit Y."/>
            <person name="Stielow B."/>
            <person name="Szollosi G."/>
            <person name="Zifcakova L."/>
            <person name="Stursova M."/>
            <person name="Spatafora J.W."/>
            <person name="Tedersoo L."/>
            <person name="Vaario L.-M."/>
            <person name="Yamada A."/>
            <person name="Yan M."/>
            <person name="Wang P."/>
            <person name="Xu J."/>
            <person name="Bruns T."/>
            <person name="Baldrian P."/>
            <person name="Vilgalys R."/>
            <person name="Henrissat B."/>
            <person name="Grigoriev I.V."/>
            <person name="Hibbett D."/>
            <person name="Nagy L.G."/>
            <person name="Martin F.M."/>
        </authorList>
    </citation>
    <scope>NUCLEOTIDE SEQUENCE</scope>
    <source>
        <strain evidence="1">P2</strain>
    </source>
</reference>
<name>A0ACB6Z6W1_THEGA</name>
<proteinExistence type="predicted"/>
<evidence type="ECO:0000313" key="2">
    <source>
        <dbReference type="Proteomes" id="UP000886501"/>
    </source>
</evidence>
<accession>A0ACB6Z6W1</accession>
<organism evidence="1 2">
    <name type="scientific">Thelephora ganbajun</name>
    <name type="common">Ganba fungus</name>
    <dbReference type="NCBI Taxonomy" id="370292"/>
    <lineage>
        <taxon>Eukaryota</taxon>
        <taxon>Fungi</taxon>
        <taxon>Dikarya</taxon>
        <taxon>Basidiomycota</taxon>
        <taxon>Agaricomycotina</taxon>
        <taxon>Agaricomycetes</taxon>
        <taxon>Thelephorales</taxon>
        <taxon>Thelephoraceae</taxon>
        <taxon>Thelephora</taxon>
    </lineage>
</organism>
<keyword evidence="2" id="KW-1185">Reference proteome</keyword>
<reference evidence="1" key="2">
    <citation type="journal article" date="2020" name="Nat. Commun.">
        <title>Large-scale genome sequencing of mycorrhizal fungi provides insights into the early evolution of symbiotic traits.</title>
        <authorList>
            <person name="Miyauchi S."/>
            <person name="Kiss E."/>
            <person name="Kuo A."/>
            <person name="Drula E."/>
            <person name="Kohler A."/>
            <person name="Sanchez-Garcia M."/>
            <person name="Morin E."/>
            <person name="Andreopoulos B."/>
            <person name="Barry K.W."/>
            <person name="Bonito G."/>
            <person name="Buee M."/>
            <person name="Carver A."/>
            <person name="Chen C."/>
            <person name="Cichocki N."/>
            <person name="Clum A."/>
            <person name="Culley D."/>
            <person name="Crous P.W."/>
            <person name="Fauchery L."/>
            <person name="Girlanda M."/>
            <person name="Hayes R.D."/>
            <person name="Keri Z."/>
            <person name="LaButti K."/>
            <person name="Lipzen A."/>
            <person name="Lombard V."/>
            <person name="Magnuson J."/>
            <person name="Maillard F."/>
            <person name="Murat C."/>
            <person name="Nolan M."/>
            <person name="Ohm R.A."/>
            <person name="Pangilinan J."/>
            <person name="Pereira M.F."/>
            <person name="Perotto S."/>
            <person name="Peter M."/>
            <person name="Pfister S."/>
            <person name="Riley R."/>
            <person name="Sitrit Y."/>
            <person name="Stielow J.B."/>
            <person name="Szollosi G."/>
            <person name="Zifcakova L."/>
            <person name="Stursova M."/>
            <person name="Spatafora J.W."/>
            <person name="Tedersoo L."/>
            <person name="Vaario L.M."/>
            <person name="Yamada A."/>
            <person name="Yan M."/>
            <person name="Wang P."/>
            <person name="Xu J."/>
            <person name="Bruns T."/>
            <person name="Baldrian P."/>
            <person name="Vilgalys R."/>
            <person name="Dunand C."/>
            <person name="Henrissat B."/>
            <person name="Grigoriev I.V."/>
            <person name="Hibbett D."/>
            <person name="Nagy L.G."/>
            <person name="Martin F.M."/>
        </authorList>
    </citation>
    <scope>NUCLEOTIDE SEQUENCE</scope>
    <source>
        <strain evidence="1">P2</strain>
    </source>
</reference>
<gene>
    <name evidence="1" type="ORF">BDM02DRAFT_3262930</name>
</gene>
<sequence length="1538" mass="170345">MTSVSPPALDLMLPVVPRHAGLDCPACLARDWRHHSYRLHQYPPRGSGEAYGTYTFLSPTSSLRSLPQSRRSLMAPPSSPALHRLHHLNASSPDFHDQLCNVLYGQEYQQCVLNLQDDDLVWIVDYLDKALNGLDPSGAASRKCLRELGSICSTNAILPTSYTLSADLLDISTDPFAWGGCGDVYRGTLNGSRVCVKRVRIYTKYGPQKFAKAFCKEAVMWKRLAHSNIIPLLGVTITPFQLISDWMPGGDLPEYIKDNSDADLIGLLSDIAKGLCYLHSCNVIHGDLKGPNILVDNSGHARVADFGFAMVTQNLDSMPSASHHNGHTPRWTAPEVLNEGPHTKEADVFSFAMVMIEVFTGAIPFSDNPSLVATLSITQGKRPSRPTHPTFTENLWKLMQRCWDHDPHSRPEVSEALQILLTPDIPTWKRLITQALPTDERISLITTIFSDDDQVKMVENLIGNDAQTFVDAIDEVLDTLTPHVRRKCLRVVYRICGHQALLPASLEIPLCYDPREYPVCRGGFADVWKTRYDGCEVAAKVLRISPRSNYERVRKRFCREVLTWKALRHPNVLPLLGVTMTQHQFVMVSEWMVKGNINEFVKEDSNADRLGLLGGVIRGLIYMHDQGVIHGNLKGANILINNSGHACLAGFSLVTVVADQSIGVSSCIAGGTIPWMSPELLDPESFGLKKCRLTKESDCYALGMVIYEILSGRAPFAPSMASVLKIVRGERPERPQGEEGTLFTDAIWGVLELCWKPQPRDRAGVKAVLLCLEGAPLPSRPSSNVDGDSEADTSNESDTIASEPVSPFTQNYHEPPVPPRGPPPNVPSSVTPRDGGLDLNRDLDDNGEGKDWSEGRRDNRGGSRSVLKLGDGYSQGGPSRNPSRMDLSKYPSRDYLAKHGQSKTNLLNAGKSSSRLDLVNAGDGTLLRQPSKKEPSKMNGHAAGNASCRYYTPRSLDVILNLLLLIPDHELPTGAKSRHQSQLDPGDTHQENQGSSSPQTHQDPQKLPPEGKNDVRPPDQRLNGYHENTQGQVVPRPPRQHGVWCRLKSYCCGWGQGPSHGEVERDNSNPHPPNAARGTYSGQTTERAPPTSPATSKVIQTFLRVDEVQQESPHGWKDHVRSSDPPTNGRHENDQEIIHKSVLGNTPNHPNWKRLIDPILPLDERVSLITAMFSDHNGLETVGQLCRDDVQAFVDAIDEMLNEDTLAPHVRRKCLRPLYRICGHQVLLPTSLAVPLCYNPTENPMCRGGFADVWKTQYHGREVAAKVLRTSQRSNYERVRKRFCREVLTWKALRHPNVLPLLGVTMTQHQFVMVSEWMVKGNINEFVKEDSNADRLGLLVGVVEGLIYMHDQGVIHGDLKGANILINHSGHACIADFSLVTVVADQSIVVSSCIEGGTIQWMSPELLYPEIFGLKKCHPTKASDCYALGMVIYEVLSGRTPFAPHKSPAVMKKVLDDERPERPQGEGGTLFTDSIWSTLVHCWKRQPCDRISANAVLLGLEGNWSLLRTSLLNVGKDAKTDANGQWDTTSINSSDDDR</sequence>
<dbReference type="Proteomes" id="UP000886501">
    <property type="component" value="Unassembled WGS sequence"/>
</dbReference>
<dbReference type="EMBL" id="MU118091">
    <property type="protein sequence ID" value="KAF9645415.1"/>
    <property type="molecule type" value="Genomic_DNA"/>
</dbReference>